<protein>
    <submittedName>
        <fullName evidence="2">Het domain-containing</fullName>
    </submittedName>
</protein>
<reference evidence="2 3" key="1">
    <citation type="submission" date="2020-01" db="EMBL/GenBank/DDBJ databases">
        <title>Identification and distribution of gene clusters putatively required for synthesis of sphingolipid metabolism inhibitors in phylogenetically diverse species of the filamentous fungus Fusarium.</title>
        <authorList>
            <person name="Kim H.-S."/>
            <person name="Busman M."/>
            <person name="Brown D.W."/>
            <person name="Divon H."/>
            <person name="Uhlig S."/>
            <person name="Proctor R.H."/>
        </authorList>
    </citation>
    <scope>NUCLEOTIDE SEQUENCE [LARGE SCALE GENOMIC DNA]</scope>
    <source>
        <strain evidence="2 3">NRRL 13308</strain>
    </source>
</reference>
<organism evidence="2 3">
    <name type="scientific">Fusarium acutatum</name>
    <dbReference type="NCBI Taxonomy" id="78861"/>
    <lineage>
        <taxon>Eukaryota</taxon>
        <taxon>Fungi</taxon>
        <taxon>Dikarya</taxon>
        <taxon>Ascomycota</taxon>
        <taxon>Pezizomycotina</taxon>
        <taxon>Sordariomycetes</taxon>
        <taxon>Hypocreomycetidae</taxon>
        <taxon>Hypocreales</taxon>
        <taxon>Nectriaceae</taxon>
        <taxon>Fusarium</taxon>
        <taxon>Fusarium fujikuroi species complex</taxon>
    </lineage>
</organism>
<evidence type="ECO:0000313" key="2">
    <source>
        <dbReference type="EMBL" id="KAF4414683.1"/>
    </source>
</evidence>
<gene>
    <name evidence="2" type="ORF">FACUT_14064</name>
</gene>
<accession>A0A8H4NH98</accession>
<dbReference type="AlphaFoldDB" id="A0A8H4NH98"/>
<dbReference type="PANTHER" id="PTHR33112:SF16">
    <property type="entry name" value="HETEROKARYON INCOMPATIBILITY DOMAIN-CONTAINING PROTEIN"/>
    <property type="match status" value="1"/>
</dbReference>
<dbReference type="PANTHER" id="PTHR33112">
    <property type="entry name" value="DOMAIN PROTEIN, PUTATIVE-RELATED"/>
    <property type="match status" value="1"/>
</dbReference>
<dbReference type="Proteomes" id="UP000536711">
    <property type="component" value="Unassembled WGS sequence"/>
</dbReference>
<comment type="caution">
    <text evidence="2">The sequence shown here is derived from an EMBL/GenBank/DDBJ whole genome shotgun (WGS) entry which is preliminary data.</text>
</comment>
<dbReference type="InterPro" id="IPR010730">
    <property type="entry name" value="HET"/>
</dbReference>
<evidence type="ECO:0000259" key="1">
    <source>
        <dbReference type="Pfam" id="PF06985"/>
    </source>
</evidence>
<feature type="domain" description="Heterokaryon incompatibility" evidence="1">
    <location>
        <begin position="103"/>
        <end position="259"/>
    </location>
</feature>
<proteinExistence type="predicted"/>
<evidence type="ECO:0000313" key="3">
    <source>
        <dbReference type="Proteomes" id="UP000536711"/>
    </source>
</evidence>
<dbReference type="EMBL" id="JAADJF010000762">
    <property type="protein sequence ID" value="KAF4414683.1"/>
    <property type="molecule type" value="Genomic_DNA"/>
</dbReference>
<name>A0A8H4NH98_9HYPO</name>
<sequence>MATDVRAVPIEFVGELNFFGLHGSPTTWDSVGLAAEISGDTSSEAAFQWFRNQLDYCIKNHRLCNEFDGAKLPPRVLDLGTPGITELDTGIKLVSTVGQKDRYVCLSYCWGGTIDIRLLRNRYHGYFRRIPWDILPQGYRDAIKLTRKVGIRYIWIDSLCIVQDDEDDWRQQASIMAQIFQNAYVTIAGTKPENPNNGYFSVTPPEFIATRIEHQAQDGTVRHAYVRQTIPHFFSSTASLDSDFTQGDFPLLSRGWVFQDIPGYSRKGFYLPEYYI</sequence>
<dbReference type="Pfam" id="PF06985">
    <property type="entry name" value="HET"/>
    <property type="match status" value="1"/>
</dbReference>
<dbReference type="OrthoDB" id="5362512at2759"/>
<keyword evidence="3" id="KW-1185">Reference proteome</keyword>